<protein>
    <recommendedName>
        <fullName evidence="2">Phage head-tail adapter protein</fullName>
    </recommendedName>
</protein>
<organism evidence="1">
    <name type="scientific">Klebsiella oxytoca</name>
    <dbReference type="NCBI Taxonomy" id="571"/>
    <lineage>
        <taxon>Bacteria</taxon>
        <taxon>Pseudomonadati</taxon>
        <taxon>Pseudomonadota</taxon>
        <taxon>Gammaproteobacteria</taxon>
        <taxon>Enterobacterales</taxon>
        <taxon>Enterobacteriaceae</taxon>
        <taxon>Klebsiella/Raoultella group</taxon>
        <taxon>Klebsiella</taxon>
    </lineage>
</organism>
<keyword evidence="1" id="KW-0614">Plasmid</keyword>
<accession>A0A6C0L0D8</accession>
<proteinExistence type="predicted"/>
<dbReference type="AlphaFoldDB" id="A0A6C0L0D8"/>
<name>A0A6C0L0D8_KLEOX</name>
<evidence type="ECO:0008006" key="2">
    <source>
        <dbReference type="Google" id="ProtNLM"/>
    </source>
</evidence>
<geneLocation type="plasmid" evidence="1">
    <name>pFDL-VIM</name>
</geneLocation>
<dbReference type="EMBL" id="MN783744">
    <property type="protein sequence ID" value="QHU23987.1"/>
    <property type="molecule type" value="Genomic_DNA"/>
</dbReference>
<reference evidence="1" key="1">
    <citation type="journal article" date="2020" name="Antimicrob. Agents Chemother.">
        <title>A multi-species bunch of VIM-1 carbapenemase producing Enterobacterales linked by a novel, highly conjugative and broad-host range IncA plasmid, menaces the re-emergence of VIM-1.</title>
        <authorList>
            <person name="Arcari G."/>
            <person name="Di Lella F.M."/>
            <person name="Bibbolino G."/>
            <person name="Mengoni F."/>
            <person name="Beccaccioli M."/>
            <person name="Antonelli G."/>
            <person name="Faino L."/>
            <person name="Carattoli A."/>
        </authorList>
    </citation>
    <scope>NUCLEOTIDE SEQUENCE</scope>
    <source>
        <plasmid evidence="1">pFDL-VIM</plasmid>
    </source>
</reference>
<evidence type="ECO:0000313" key="1">
    <source>
        <dbReference type="EMBL" id="QHU23987.1"/>
    </source>
</evidence>
<sequence length="210" mass="23240">MGSGIMLFDKNVECHSFVMGASGKGKSVFSEQVRKNARLRGDLLVDTDMLREGRGLRPYEHEYARRLVLGLSGPLPRELRGKLVTLISDVSRPKKVKRQPNQFVKTANGVALDRQLVADAREQLEMQTGIWLKQPELIALMEESGIDETLAEFGEAETQIREMLADALAMKLVGRSWPMCGALCNAADKSNVSFSAELDVAAKKAGYMVR</sequence>